<evidence type="ECO:0000313" key="1">
    <source>
        <dbReference type="EMBL" id="HJB07933.1"/>
    </source>
</evidence>
<name>A0A9D2L8H7_9FIRM</name>
<reference evidence="1" key="1">
    <citation type="journal article" date="2021" name="PeerJ">
        <title>Extensive microbial diversity within the chicken gut microbiome revealed by metagenomics and culture.</title>
        <authorList>
            <person name="Gilroy R."/>
            <person name="Ravi A."/>
            <person name="Getino M."/>
            <person name="Pursley I."/>
            <person name="Horton D.L."/>
            <person name="Alikhan N.F."/>
            <person name="Baker D."/>
            <person name="Gharbi K."/>
            <person name="Hall N."/>
            <person name="Watson M."/>
            <person name="Adriaenssens E.M."/>
            <person name="Foster-Nyarko E."/>
            <person name="Jarju S."/>
            <person name="Secka A."/>
            <person name="Antonio M."/>
            <person name="Oren A."/>
            <person name="Chaudhuri R.R."/>
            <person name="La Ragione R."/>
            <person name="Hildebrand F."/>
            <person name="Pallen M.J."/>
        </authorList>
    </citation>
    <scope>NUCLEOTIDE SEQUENCE</scope>
    <source>
        <strain evidence="1">CHK188-4685</strain>
    </source>
</reference>
<dbReference type="Proteomes" id="UP000886804">
    <property type="component" value="Unassembled WGS sequence"/>
</dbReference>
<proteinExistence type="predicted"/>
<protein>
    <recommendedName>
        <fullName evidence="3">Transposase (putative) YhgA-like domain-containing protein</fullName>
    </recommendedName>
</protein>
<evidence type="ECO:0008006" key="3">
    <source>
        <dbReference type="Google" id="ProtNLM"/>
    </source>
</evidence>
<organism evidence="1 2">
    <name type="scientific">Candidatus Enterocloster faecavium</name>
    <dbReference type="NCBI Taxonomy" id="2838560"/>
    <lineage>
        <taxon>Bacteria</taxon>
        <taxon>Bacillati</taxon>
        <taxon>Bacillota</taxon>
        <taxon>Clostridia</taxon>
        <taxon>Lachnospirales</taxon>
        <taxon>Lachnospiraceae</taxon>
        <taxon>Enterocloster</taxon>
    </lineage>
</organism>
<dbReference type="EMBL" id="DWYS01000103">
    <property type="protein sequence ID" value="HJB07933.1"/>
    <property type="molecule type" value="Genomic_DNA"/>
</dbReference>
<accession>A0A9D2L8H7</accession>
<gene>
    <name evidence="1" type="ORF">H9716_08735</name>
</gene>
<dbReference type="AlphaFoldDB" id="A0A9D2L8H7"/>
<evidence type="ECO:0000313" key="2">
    <source>
        <dbReference type="Proteomes" id="UP000886804"/>
    </source>
</evidence>
<reference evidence="1" key="2">
    <citation type="submission" date="2021-04" db="EMBL/GenBank/DDBJ databases">
        <authorList>
            <person name="Gilroy R."/>
        </authorList>
    </citation>
    <scope>NUCLEOTIDE SEQUENCE</scope>
    <source>
        <strain evidence="1">CHK188-4685</strain>
    </source>
</reference>
<sequence>MAEPQGNREHKDRLFLKVFEDKEALLSLYNAVNGSDYENPEELEITTLDNVLYMRMKNDLSFLIDGSLNFYEHQSTFNPNMPLRGCFYMAKVYQEYVERKQLDLYSSTRLTLPTPRFIVFYNGTDRMKHTPELTLKLSDSFEKQEEEPALECKARVININYGFNTEIMEKCPKLYEYSFLISKIREGTAQGKKLEAAIGAAIDICIEEGILTDLLTSYRTEVIGMLLTEYDEERHLKNTYEEGVKKGQKEGQKKGESIGEFRQLYKLIQKNFLTLHDAATANAMTEEQLVATFKKYGITK</sequence>
<comment type="caution">
    <text evidence="1">The sequence shown here is derived from an EMBL/GenBank/DDBJ whole genome shotgun (WGS) entry which is preliminary data.</text>
</comment>